<reference evidence="3" key="1">
    <citation type="journal article" date="2016" name="Nat. Commun.">
        <title>The Gonium pectorale genome demonstrates co-option of cell cycle regulation during the evolution of multicellularity.</title>
        <authorList>
            <person name="Hanschen E.R."/>
            <person name="Marriage T.N."/>
            <person name="Ferris P.J."/>
            <person name="Hamaji T."/>
            <person name="Toyoda A."/>
            <person name="Fujiyama A."/>
            <person name="Neme R."/>
            <person name="Noguchi H."/>
            <person name="Minakuchi Y."/>
            <person name="Suzuki M."/>
            <person name="Kawai-Toyooka H."/>
            <person name="Smith D.R."/>
            <person name="Sparks H."/>
            <person name="Anderson J."/>
            <person name="Bakaric R."/>
            <person name="Luria V."/>
            <person name="Karger A."/>
            <person name="Kirschner M.W."/>
            <person name="Durand P.M."/>
            <person name="Michod R.E."/>
            <person name="Nozaki H."/>
            <person name="Olson B.J."/>
        </authorList>
    </citation>
    <scope>NUCLEOTIDE SEQUENCE [LARGE SCALE GENOMIC DNA]</scope>
    <source>
        <strain evidence="3">NIES-2863</strain>
    </source>
</reference>
<feature type="compositionally biased region" description="Polar residues" evidence="1">
    <location>
        <begin position="1"/>
        <end position="10"/>
    </location>
</feature>
<feature type="compositionally biased region" description="Low complexity" evidence="1">
    <location>
        <begin position="49"/>
        <end position="60"/>
    </location>
</feature>
<dbReference type="OrthoDB" id="542731at2759"/>
<proteinExistence type="predicted"/>
<sequence>MTPAAQTSRAQPAAPKVQYPQQHQQQYQRPPPGRYDPQFEQQPHHHHQPQPQQQYDPSYQSHQAFPAQSIPVAHPPSQQAYSNGYQRQAYTSGPAAGAGPAPTAPQGAELERVNPITSWINSVALMGTIHNPEMQGRSTKATIHVPFKTKPGTQAFIVEAWDSDAGTLANLHGAKVVVDGRLAIDSTVGVKVVAYRFKLVDEQLAPSSVRAGAGSRISTPREPLDPQKVWKVHYETDKQGLKDLAVHFGCSQDSVSRVLLGYAVRTQSPLRWGALAQEAGLAGAGADISLMDFINVVTSYRESFAAVQANAQPGASPPSPPETKDGTLRVKPIRDWALALGVADLCAYAVGEFQKKHGENKTYNALRLAVVAEATMGHWDASVEFPSGH</sequence>
<protein>
    <submittedName>
        <fullName evidence="2">Uncharacterized protein</fullName>
    </submittedName>
</protein>
<gene>
    <name evidence="2" type="ORF">GPECTOR_32g489</name>
</gene>
<feature type="region of interest" description="Disordered" evidence="1">
    <location>
        <begin position="1"/>
        <end position="60"/>
    </location>
</feature>
<evidence type="ECO:0000313" key="3">
    <source>
        <dbReference type="Proteomes" id="UP000075714"/>
    </source>
</evidence>
<accession>A0A150GDG5</accession>
<dbReference type="AlphaFoldDB" id="A0A150GDG5"/>
<keyword evidence="3" id="KW-1185">Reference proteome</keyword>
<name>A0A150GDG5_GONPE</name>
<evidence type="ECO:0000256" key="1">
    <source>
        <dbReference type="SAM" id="MobiDB-lite"/>
    </source>
</evidence>
<dbReference type="Proteomes" id="UP000075714">
    <property type="component" value="Unassembled WGS sequence"/>
</dbReference>
<dbReference type="STRING" id="33097.A0A150GDG5"/>
<dbReference type="EMBL" id="LSYV01000033">
    <property type="protein sequence ID" value="KXZ47876.1"/>
    <property type="molecule type" value="Genomic_DNA"/>
</dbReference>
<comment type="caution">
    <text evidence="2">The sequence shown here is derived from an EMBL/GenBank/DDBJ whole genome shotgun (WGS) entry which is preliminary data.</text>
</comment>
<organism evidence="2 3">
    <name type="scientific">Gonium pectorale</name>
    <name type="common">Green alga</name>
    <dbReference type="NCBI Taxonomy" id="33097"/>
    <lineage>
        <taxon>Eukaryota</taxon>
        <taxon>Viridiplantae</taxon>
        <taxon>Chlorophyta</taxon>
        <taxon>core chlorophytes</taxon>
        <taxon>Chlorophyceae</taxon>
        <taxon>CS clade</taxon>
        <taxon>Chlamydomonadales</taxon>
        <taxon>Volvocaceae</taxon>
        <taxon>Gonium</taxon>
    </lineage>
</organism>
<evidence type="ECO:0000313" key="2">
    <source>
        <dbReference type="EMBL" id="KXZ47876.1"/>
    </source>
</evidence>
<feature type="compositionally biased region" description="Low complexity" evidence="1">
    <location>
        <begin position="18"/>
        <end position="28"/>
    </location>
</feature>